<dbReference type="InterPro" id="IPR011600">
    <property type="entry name" value="Pept_C14_caspase"/>
</dbReference>
<dbReference type="SUPFAM" id="SSF52129">
    <property type="entry name" value="Caspase-like"/>
    <property type="match status" value="1"/>
</dbReference>
<dbReference type="SMART" id="SM00115">
    <property type="entry name" value="CASc"/>
    <property type="match status" value="1"/>
</dbReference>
<gene>
    <name evidence="2" type="ORF">PACLA_8A088057</name>
</gene>
<dbReference type="Pfam" id="PF00656">
    <property type="entry name" value="Peptidase_C14"/>
    <property type="match status" value="1"/>
</dbReference>
<comment type="caution">
    <text evidence="2">The sequence shown here is derived from an EMBL/GenBank/DDBJ whole genome shotgun (WGS) entry which is preliminary data.</text>
</comment>
<dbReference type="InterPro" id="IPR002138">
    <property type="entry name" value="Pept_C14_p10"/>
</dbReference>
<evidence type="ECO:0000256" key="1">
    <source>
        <dbReference type="ARBA" id="ARBA00010134"/>
    </source>
</evidence>
<reference evidence="2" key="1">
    <citation type="submission" date="2020-04" db="EMBL/GenBank/DDBJ databases">
        <authorList>
            <person name="Alioto T."/>
            <person name="Alioto T."/>
            <person name="Gomez Garrido J."/>
        </authorList>
    </citation>
    <scope>NUCLEOTIDE SEQUENCE</scope>
    <source>
        <strain evidence="2">A484AB</strain>
    </source>
</reference>
<organism evidence="2 3">
    <name type="scientific">Paramuricea clavata</name>
    <name type="common">Red gorgonian</name>
    <name type="synonym">Violescent sea-whip</name>
    <dbReference type="NCBI Taxonomy" id="317549"/>
    <lineage>
        <taxon>Eukaryota</taxon>
        <taxon>Metazoa</taxon>
        <taxon>Cnidaria</taxon>
        <taxon>Anthozoa</taxon>
        <taxon>Octocorallia</taxon>
        <taxon>Malacalcyonacea</taxon>
        <taxon>Plexauridae</taxon>
        <taxon>Paramuricea</taxon>
    </lineage>
</organism>
<accession>A0A6S7JXR0</accession>
<dbReference type="Gene3D" id="3.30.70.1470">
    <property type="entry name" value="Caspase-like"/>
    <property type="match status" value="1"/>
</dbReference>
<dbReference type="OrthoDB" id="6116485at2759"/>
<dbReference type="PANTHER" id="PTHR22576">
    <property type="entry name" value="MUCOSA ASSOCIATED LYMPHOID TISSUE LYMPHOMA TRANSLOCATION PROTEIN 1/PARACASPASE"/>
    <property type="match status" value="1"/>
</dbReference>
<protein>
    <submittedName>
        <fullName evidence="2">Caspase-3-like</fullName>
    </submittedName>
</protein>
<sequence length="148" mass="16835">MDGVEETDGPGQDQPMDEVDAPGNNKITLPVEADFMYAYSTVPGYYSWRNSVRGSWFVQAIVSVFRQNAMTMDVLRMMTRVNAEVAKQKSNTDEHFSDNKKQIPSIISQLRKELYFFPENVMEDVHGDITDATVHKKHGSHKKKCSIC</sequence>
<dbReference type="PRINTS" id="PR00376">
    <property type="entry name" value="IL1BCENZYME"/>
</dbReference>
<dbReference type="EMBL" id="CACRXK020023412">
    <property type="protein sequence ID" value="CAB4037735.1"/>
    <property type="molecule type" value="Genomic_DNA"/>
</dbReference>
<dbReference type="InterPro" id="IPR015917">
    <property type="entry name" value="Pept_C14A"/>
</dbReference>
<evidence type="ECO:0000313" key="3">
    <source>
        <dbReference type="Proteomes" id="UP001152795"/>
    </source>
</evidence>
<dbReference type="AlphaFoldDB" id="A0A6S7JXR0"/>
<name>A0A6S7JXR0_PARCT</name>
<evidence type="ECO:0000313" key="2">
    <source>
        <dbReference type="EMBL" id="CAB4037735.1"/>
    </source>
</evidence>
<dbReference type="GO" id="GO:0004197">
    <property type="term" value="F:cysteine-type endopeptidase activity"/>
    <property type="evidence" value="ECO:0007669"/>
    <property type="project" value="InterPro"/>
</dbReference>
<dbReference type="PANTHER" id="PTHR22576:SF41">
    <property type="entry name" value="CASPASE 14, APOPTOSIS-RELATED CYSTEINE PEPTIDASE"/>
    <property type="match status" value="1"/>
</dbReference>
<keyword evidence="3" id="KW-1185">Reference proteome</keyword>
<comment type="similarity">
    <text evidence="1">Belongs to the peptidase C14A family.</text>
</comment>
<dbReference type="InterPro" id="IPR052039">
    <property type="entry name" value="Caspase-related_regulators"/>
</dbReference>
<dbReference type="Proteomes" id="UP001152795">
    <property type="component" value="Unassembled WGS sequence"/>
</dbReference>
<dbReference type="PROSITE" id="PS50207">
    <property type="entry name" value="CASPASE_P10"/>
    <property type="match status" value="1"/>
</dbReference>
<proteinExistence type="inferred from homology"/>
<dbReference type="GO" id="GO:0006508">
    <property type="term" value="P:proteolysis"/>
    <property type="evidence" value="ECO:0007669"/>
    <property type="project" value="InterPro"/>
</dbReference>
<dbReference type="InterPro" id="IPR029030">
    <property type="entry name" value="Caspase-like_dom_sf"/>
</dbReference>